<dbReference type="InterPro" id="IPR006925">
    <property type="entry name" value="Vps16_C"/>
</dbReference>
<dbReference type="GO" id="GO:0016197">
    <property type="term" value="P:endosomal transport"/>
    <property type="evidence" value="ECO:0007669"/>
    <property type="project" value="TreeGrafter"/>
</dbReference>
<feature type="domain" description="Vps16 C-terminal" evidence="3">
    <location>
        <begin position="533"/>
        <end position="843"/>
    </location>
</feature>
<dbReference type="FunFam" id="1.10.150.780:FF:000001">
    <property type="entry name" value="Vacuolar protein sorting-associated protein 16 homolog"/>
    <property type="match status" value="1"/>
</dbReference>
<evidence type="ECO:0000259" key="3">
    <source>
        <dbReference type="Pfam" id="PF04840"/>
    </source>
</evidence>
<comment type="function">
    <text evidence="2">Essential for vacuolar protein sorting. Required for vacuole biogenesis, stability and to maintain vacuole morphology.</text>
</comment>
<dbReference type="PANTHER" id="PTHR12811">
    <property type="entry name" value="VACUOLAR PROTEIN SORTING VPS16"/>
    <property type="match status" value="1"/>
</dbReference>
<dbReference type="GO" id="GO:0005768">
    <property type="term" value="C:endosome"/>
    <property type="evidence" value="ECO:0007669"/>
    <property type="project" value="UniProtKB-ARBA"/>
</dbReference>
<dbReference type="AlphaFoldDB" id="A0A2D0XHS4"/>
<organism evidence="5">
    <name type="scientific">Bartheletia paradoxa</name>
    <dbReference type="NCBI Taxonomy" id="669517"/>
    <lineage>
        <taxon>Eukaryota</taxon>
        <taxon>Fungi</taxon>
        <taxon>Dikarya</taxon>
        <taxon>Basidiomycota</taxon>
        <taxon>Agaricomycotina</taxon>
        <taxon>Bartheletiomycetes</taxon>
        <taxon>Bartheletiales</taxon>
        <taxon>Bartheletiaceae</taxon>
        <taxon>Bartheletia</taxon>
    </lineage>
</organism>
<dbReference type="InterPro" id="IPR006926">
    <property type="entry name" value="Vps16_N"/>
</dbReference>
<dbReference type="GO" id="GO:0042144">
    <property type="term" value="P:vacuole fusion, non-autophagic"/>
    <property type="evidence" value="ECO:0007669"/>
    <property type="project" value="TreeGrafter"/>
</dbReference>
<accession>A0A2D0XHS4</accession>
<evidence type="ECO:0000256" key="1">
    <source>
        <dbReference type="ARBA" id="ARBA00009250"/>
    </source>
</evidence>
<reference evidence="5" key="1">
    <citation type="submission" date="2016-10" db="EMBL/GenBank/DDBJ databases">
        <title>Phylogenomic data for the living fossil Bartheletia paradoxa suggests that the early evolutionary history of major basidiomycete lineages might not be bifurcate.</title>
        <authorList>
            <person name="Mishra B."/>
            <person name="Choi Y.-J."/>
            <person name="Bauer R."/>
            <person name="Thines M."/>
        </authorList>
    </citation>
    <scope>NUCLEOTIDE SEQUENCE</scope>
</reference>
<gene>
    <name evidence="5" type="ORF">SPAR04372</name>
</gene>
<dbReference type="Gene3D" id="1.10.150.780">
    <property type="entry name" value="Vps16, C-terminal region"/>
    <property type="match status" value="1"/>
</dbReference>
<feature type="domain" description="Vps16 N-terminal" evidence="4">
    <location>
        <begin position="13"/>
        <end position="427"/>
    </location>
</feature>
<dbReference type="GO" id="GO:0003779">
    <property type="term" value="F:actin binding"/>
    <property type="evidence" value="ECO:0007669"/>
    <property type="project" value="TreeGrafter"/>
</dbReference>
<comment type="similarity">
    <text evidence="1 2">Belongs to the VPS16 family.</text>
</comment>
<evidence type="ECO:0000259" key="4">
    <source>
        <dbReference type="Pfam" id="PF04841"/>
    </source>
</evidence>
<proteinExistence type="inferred from homology"/>
<dbReference type="PANTHER" id="PTHR12811:SF0">
    <property type="entry name" value="VACUOLAR PROTEIN SORTING-ASSOCIATED PROTEIN 16 HOMOLOG"/>
    <property type="match status" value="1"/>
</dbReference>
<evidence type="ECO:0000256" key="2">
    <source>
        <dbReference type="PIRNR" id="PIRNR007949"/>
    </source>
</evidence>
<dbReference type="GO" id="GO:0098588">
    <property type="term" value="C:bounding membrane of organelle"/>
    <property type="evidence" value="ECO:0007669"/>
    <property type="project" value="UniProtKB-ARBA"/>
</dbReference>
<dbReference type="EMBL" id="KY000259">
    <property type="protein sequence ID" value="ASF90210.1"/>
    <property type="molecule type" value="Genomic_DNA"/>
</dbReference>
<dbReference type="InterPro" id="IPR038132">
    <property type="entry name" value="Vps16_C_sf"/>
</dbReference>
<dbReference type="Pfam" id="PF04840">
    <property type="entry name" value="Vps16_C"/>
    <property type="match status" value="1"/>
</dbReference>
<dbReference type="Pfam" id="PF04841">
    <property type="entry name" value="Vps16_N"/>
    <property type="match status" value="1"/>
</dbReference>
<sequence length="859" mass="93712">MSTTPIPSVTWSVIPSTNVYYRKRQIYTLLWSLPSLSDFVIAGARFGGPIALLRDDSKLLIIGPGQGHTAGRPKIHIYSLAGELIVTIPWDLPRPLAIGFTPSSTSPTTSECLCVINRDGTYRLYHLSGSFTSHSLGPLAAERGLSEACIHDGGIVALLAGGGGEFVEVKGWEGAVANKMAKSGINGDPHCWSVIPPDQSEAGVAQVLVSTGETILTVDSIECIEQNISLGPFTHLAPSPSGKFVALHSASGFLHVVSVDFQRSLSQFNTVDNGPGGLPEQVEWCGDHAVVLKWGGKVMLVGPFGGSISYDYASDVYLIGEIDGVRIISGSSSDFLQRVPESTSSVFSPGSTTPSALLFDAVSALHSGSPKAFEQVRSILPELSGAVDDCIESAARENDPHWTKMLLKAAAFGKGAIEGHDPREFVRVGKTIRALNAVRAYEIGLPITYDQLQHLSPPVLLSRLTARGHHLLALRLASLLDLSAEGVLEHWAQAKIASQNGRQAPDDELCRVIVDRFASVQGRMGSSGAGVGVRYGEVARKAWEAGRAGLATLLLDYEVRPADQVPLLLSMKEDRRALVKAIGSGDADLVYHVLLTLQSHLALSDLFRLVDSPDLLPASRLLQVYAREQDRELLRDFFYQNDKRTESGLLCLEEATREADVEKRSTKIKTAQKFFSEDKDRSFEAKMTEDHVRLIAFQQTLDKEAPADSGGSFVGLSVNGTIDACLRRKMTKRAEKVRADWKVPDKRFWHVKLHALVSIRDFTALSAFAALKKSPIGYEPFVEALLTASCPTQATTFVERCEPRNRVELYVRCNEWARAGAECKDRKDRLALQRLIQNAPNTLVQRELDAILSSMDNRR</sequence>
<keyword evidence="2" id="KW-0813">Transport</keyword>
<dbReference type="GO" id="GO:0030897">
    <property type="term" value="C:HOPS complex"/>
    <property type="evidence" value="ECO:0007669"/>
    <property type="project" value="TreeGrafter"/>
</dbReference>
<dbReference type="PIRSF" id="PIRSF007949">
    <property type="entry name" value="VPS16"/>
    <property type="match status" value="1"/>
</dbReference>
<keyword evidence="2" id="KW-0653">Protein transport</keyword>
<evidence type="ECO:0000313" key="5">
    <source>
        <dbReference type="EMBL" id="ASF90210.1"/>
    </source>
</evidence>
<dbReference type="SUPFAM" id="SSF82171">
    <property type="entry name" value="DPP6 N-terminal domain-like"/>
    <property type="match status" value="1"/>
</dbReference>
<protein>
    <recommendedName>
        <fullName evidence="2">Probable vacuolar protein sorting-associated protein 16 homolog</fullName>
    </recommendedName>
</protein>
<name>A0A2D0XHS4_9BASI</name>
<dbReference type="InterPro" id="IPR016534">
    <property type="entry name" value="VPS16"/>
</dbReference>
<dbReference type="GO" id="GO:0006886">
    <property type="term" value="P:intracellular protein transport"/>
    <property type="evidence" value="ECO:0007669"/>
    <property type="project" value="InterPro"/>
</dbReference>